<evidence type="ECO:0000313" key="11">
    <source>
        <dbReference type="EMBL" id="TPX60053.1"/>
    </source>
</evidence>
<keyword evidence="9" id="KW-0411">Iron-sulfur</keyword>
<evidence type="ECO:0000256" key="8">
    <source>
        <dbReference type="ARBA" id="ARBA00023004"/>
    </source>
</evidence>
<dbReference type="STRING" id="109895.A0A507E7L3"/>
<dbReference type="InterPro" id="IPR036188">
    <property type="entry name" value="FAD/NAD-bd_sf"/>
</dbReference>
<dbReference type="Proteomes" id="UP000318582">
    <property type="component" value="Unassembled WGS sequence"/>
</dbReference>
<gene>
    <name evidence="11" type="ORF">PhCBS80983_g02086</name>
</gene>
<dbReference type="InterPro" id="IPR023753">
    <property type="entry name" value="FAD/NAD-binding_dom"/>
</dbReference>
<dbReference type="InterPro" id="IPR050446">
    <property type="entry name" value="FAD-oxidoreductase/Apoptosis"/>
</dbReference>
<dbReference type="AlphaFoldDB" id="A0A507E7L3"/>
<dbReference type="PROSITE" id="PS51296">
    <property type="entry name" value="RIESKE"/>
    <property type="match status" value="1"/>
</dbReference>
<keyword evidence="4" id="KW-0001">2Fe-2S</keyword>
<dbReference type="PANTHER" id="PTHR43557:SF2">
    <property type="entry name" value="RIESKE DOMAIN-CONTAINING PROTEIN-RELATED"/>
    <property type="match status" value="1"/>
</dbReference>
<accession>A0A507E7L3</accession>
<comment type="cofactor">
    <cofactor evidence="1">
        <name>FAD</name>
        <dbReference type="ChEBI" id="CHEBI:57692"/>
    </cofactor>
</comment>
<dbReference type="CDD" id="cd03478">
    <property type="entry name" value="Rieske_AIFL_N"/>
    <property type="match status" value="1"/>
</dbReference>
<comment type="caution">
    <text evidence="11">The sequence shown here is derived from an EMBL/GenBank/DDBJ whole genome shotgun (WGS) entry which is preliminary data.</text>
</comment>
<dbReference type="PANTHER" id="PTHR43557">
    <property type="entry name" value="APOPTOSIS-INDUCING FACTOR 1"/>
    <property type="match status" value="1"/>
</dbReference>
<proteinExistence type="inferred from homology"/>
<evidence type="ECO:0000256" key="3">
    <source>
        <dbReference type="ARBA" id="ARBA00022630"/>
    </source>
</evidence>
<dbReference type="Pfam" id="PF07992">
    <property type="entry name" value="Pyr_redox_2"/>
    <property type="match status" value="1"/>
</dbReference>
<dbReference type="Gene3D" id="3.30.390.30">
    <property type="match status" value="1"/>
</dbReference>
<keyword evidence="5" id="KW-0479">Metal-binding</keyword>
<sequence length="565" mass="61074">MSTATMSGPEVSTPNDLCNGQMKAVKVGENQNVLLIKVQDKYYATTAKCTHLGAPLEKGVLTSDGRLTCPWHGACFDVKTGDIEDAPAMHCLKTFTSRIEGDQVVISVSQEALKEPRPLPIRGSRKRKEITAVIIGNGVGGQSAAESLREYGFNGRVVVVGKEPYLPIDRTKLSKSLDNTAEKIALRKQEFYTEREIELKIGEEVKSVDFDKKVVTLADGNTQDYSYLVISPGSTPRKLDLPGANLKNVHVLRSLTDNNDLQKALTAFPKPNVVIIGTGWIGMELGSVMAKDGKAKVTIVDKGDIPLKPVLGYDIGKFIKRWHEANGIKFISNTGPKKFVASEDDPAKVGSVLLDNGQTVSADVVLVAIGAGPATEWLKPSPLLNDDGSITVNKYLQVESRKEVFVAGDVAKFPVSDSRNVRVEHYNVGRNTGREIGRNISIAAAAAEKDSTKAPKFTPFTKVPYFWSVQWGKSIRYAGSGPYDEVYIEGDLTSKKGEDTSFAAYYAQNGKVVAVASLNKDPVVSQFSELARLGRCPSLAEIKAGKDILTVPIGPASESCGNPNL</sequence>
<evidence type="ECO:0000256" key="7">
    <source>
        <dbReference type="ARBA" id="ARBA00023002"/>
    </source>
</evidence>
<keyword evidence="8" id="KW-0408">Iron</keyword>
<dbReference type="GO" id="GO:0051537">
    <property type="term" value="F:2 iron, 2 sulfur cluster binding"/>
    <property type="evidence" value="ECO:0007669"/>
    <property type="project" value="UniProtKB-KW"/>
</dbReference>
<dbReference type="PRINTS" id="PR00368">
    <property type="entry name" value="FADPNR"/>
</dbReference>
<dbReference type="EMBL" id="QEAQ01000019">
    <property type="protein sequence ID" value="TPX60053.1"/>
    <property type="molecule type" value="Genomic_DNA"/>
</dbReference>
<evidence type="ECO:0000259" key="10">
    <source>
        <dbReference type="PROSITE" id="PS51296"/>
    </source>
</evidence>
<keyword evidence="6" id="KW-0274">FAD</keyword>
<reference evidence="11 12" key="1">
    <citation type="journal article" date="2019" name="Sci. Rep.">
        <title>Comparative genomics of chytrid fungi reveal insights into the obligate biotrophic and pathogenic lifestyle of Synchytrium endobioticum.</title>
        <authorList>
            <person name="van de Vossenberg B.T.L.H."/>
            <person name="Warris S."/>
            <person name="Nguyen H.D.T."/>
            <person name="van Gent-Pelzer M.P.E."/>
            <person name="Joly D.L."/>
            <person name="van de Geest H.C."/>
            <person name="Bonants P.J.M."/>
            <person name="Smith D.S."/>
            <person name="Levesque C.A."/>
            <person name="van der Lee T.A.J."/>
        </authorList>
    </citation>
    <scope>NUCLEOTIDE SEQUENCE [LARGE SCALE GENOMIC DNA]</scope>
    <source>
        <strain evidence="11 12">CBS 809.83</strain>
    </source>
</reference>
<dbReference type="Gene3D" id="3.50.50.60">
    <property type="entry name" value="FAD/NAD(P)-binding domain"/>
    <property type="match status" value="2"/>
</dbReference>
<dbReference type="GO" id="GO:0046872">
    <property type="term" value="F:metal ion binding"/>
    <property type="evidence" value="ECO:0007669"/>
    <property type="project" value="UniProtKB-KW"/>
</dbReference>
<dbReference type="GO" id="GO:0016651">
    <property type="term" value="F:oxidoreductase activity, acting on NAD(P)H"/>
    <property type="evidence" value="ECO:0007669"/>
    <property type="project" value="TreeGrafter"/>
</dbReference>
<name>A0A507E7L3_9FUNG</name>
<dbReference type="InterPro" id="IPR016156">
    <property type="entry name" value="FAD/NAD-linked_Rdtase_dimer_sf"/>
</dbReference>
<dbReference type="InterPro" id="IPR017941">
    <property type="entry name" value="Rieske_2Fe-2S"/>
</dbReference>
<protein>
    <recommendedName>
        <fullName evidence="10">Rieske domain-containing protein</fullName>
    </recommendedName>
</protein>
<dbReference type="GO" id="GO:0005737">
    <property type="term" value="C:cytoplasm"/>
    <property type="evidence" value="ECO:0007669"/>
    <property type="project" value="TreeGrafter"/>
</dbReference>
<dbReference type="PRINTS" id="PR00411">
    <property type="entry name" value="PNDRDTASEI"/>
</dbReference>
<evidence type="ECO:0000256" key="9">
    <source>
        <dbReference type="ARBA" id="ARBA00023014"/>
    </source>
</evidence>
<keyword evidence="7" id="KW-0560">Oxidoreductase</keyword>
<evidence type="ECO:0000256" key="1">
    <source>
        <dbReference type="ARBA" id="ARBA00001974"/>
    </source>
</evidence>
<dbReference type="Pfam" id="PF00355">
    <property type="entry name" value="Rieske"/>
    <property type="match status" value="1"/>
</dbReference>
<evidence type="ECO:0000256" key="4">
    <source>
        <dbReference type="ARBA" id="ARBA00022714"/>
    </source>
</evidence>
<dbReference type="SUPFAM" id="SSF51905">
    <property type="entry name" value="FAD/NAD(P)-binding domain"/>
    <property type="match status" value="2"/>
</dbReference>
<dbReference type="SUPFAM" id="SSF50022">
    <property type="entry name" value="ISP domain"/>
    <property type="match status" value="1"/>
</dbReference>
<dbReference type="SUPFAM" id="SSF55424">
    <property type="entry name" value="FAD/NAD-linked reductases, dimerisation (C-terminal) domain"/>
    <property type="match status" value="1"/>
</dbReference>
<evidence type="ECO:0000256" key="6">
    <source>
        <dbReference type="ARBA" id="ARBA00022827"/>
    </source>
</evidence>
<organism evidence="11 12">
    <name type="scientific">Powellomyces hirtus</name>
    <dbReference type="NCBI Taxonomy" id="109895"/>
    <lineage>
        <taxon>Eukaryota</taxon>
        <taxon>Fungi</taxon>
        <taxon>Fungi incertae sedis</taxon>
        <taxon>Chytridiomycota</taxon>
        <taxon>Chytridiomycota incertae sedis</taxon>
        <taxon>Chytridiomycetes</taxon>
        <taxon>Spizellomycetales</taxon>
        <taxon>Powellomycetaceae</taxon>
        <taxon>Powellomyces</taxon>
    </lineage>
</organism>
<dbReference type="InterPro" id="IPR036922">
    <property type="entry name" value="Rieske_2Fe-2S_sf"/>
</dbReference>
<comment type="similarity">
    <text evidence="2">Belongs to the FAD-dependent oxidoreductase family.</text>
</comment>
<feature type="domain" description="Rieske" evidence="10">
    <location>
        <begin position="9"/>
        <end position="106"/>
    </location>
</feature>
<evidence type="ECO:0000313" key="12">
    <source>
        <dbReference type="Proteomes" id="UP000318582"/>
    </source>
</evidence>
<evidence type="ECO:0000256" key="5">
    <source>
        <dbReference type="ARBA" id="ARBA00022723"/>
    </source>
</evidence>
<dbReference type="Gene3D" id="2.102.10.10">
    <property type="entry name" value="Rieske [2Fe-2S] iron-sulphur domain"/>
    <property type="match status" value="1"/>
</dbReference>
<keyword evidence="3" id="KW-0285">Flavoprotein</keyword>
<evidence type="ECO:0000256" key="2">
    <source>
        <dbReference type="ARBA" id="ARBA00006442"/>
    </source>
</evidence>
<keyword evidence="12" id="KW-1185">Reference proteome</keyword>